<name>A0A0L0FR09_9EUKA</name>
<evidence type="ECO:0000256" key="1">
    <source>
        <dbReference type="SAM" id="MobiDB-lite"/>
    </source>
</evidence>
<reference evidence="2 3" key="1">
    <citation type="submission" date="2011-02" db="EMBL/GenBank/DDBJ databases">
        <title>The Genome Sequence of Sphaeroforma arctica JP610.</title>
        <authorList>
            <consortium name="The Broad Institute Genome Sequencing Platform"/>
            <person name="Russ C."/>
            <person name="Cuomo C."/>
            <person name="Young S.K."/>
            <person name="Zeng Q."/>
            <person name="Gargeya S."/>
            <person name="Alvarado L."/>
            <person name="Berlin A."/>
            <person name="Chapman S.B."/>
            <person name="Chen Z."/>
            <person name="Freedman E."/>
            <person name="Gellesch M."/>
            <person name="Goldberg J."/>
            <person name="Griggs A."/>
            <person name="Gujja S."/>
            <person name="Heilman E."/>
            <person name="Heiman D."/>
            <person name="Howarth C."/>
            <person name="Mehta T."/>
            <person name="Neiman D."/>
            <person name="Pearson M."/>
            <person name="Roberts A."/>
            <person name="Saif S."/>
            <person name="Shea T."/>
            <person name="Shenoy N."/>
            <person name="Sisk P."/>
            <person name="Stolte C."/>
            <person name="Sykes S."/>
            <person name="White J."/>
            <person name="Yandava C."/>
            <person name="Burger G."/>
            <person name="Gray M.W."/>
            <person name="Holland P.W.H."/>
            <person name="King N."/>
            <person name="Lang F.B.F."/>
            <person name="Roger A.J."/>
            <person name="Ruiz-Trillo I."/>
            <person name="Haas B."/>
            <person name="Nusbaum C."/>
            <person name="Birren B."/>
        </authorList>
    </citation>
    <scope>NUCLEOTIDE SEQUENCE [LARGE SCALE GENOMIC DNA]</scope>
    <source>
        <strain evidence="2 3">JP610</strain>
    </source>
</reference>
<feature type="region of interest" description="Disordered" evidence="1">
    <location>
        <begin position="1"/>
        <end position="46"/>
    </location>
</feature>
<dbReference type="EMBL" id="KQ242385">
    <property type="protein sequence ID" value="KNC78981.1"/>
    <property type="molecule type" value="Genomic_DNA"/>
</dbReference>
<sequence>MPNHKVNNSRKRKPNEMRSPRIHLRMQKIHPRPNQSPKSENVAVETNSEQYCDAPVSDVPMNICEALWEHNATEITSTFVCIRTNDFYCYHRFERETPKLVTQNLAEEGIRG</sequence>
<evidence type="ECO:0000313" key="3">
    <source>
        <dbReference type="Proteomes" id="UP000054560"/>
    </source>
</evidence>
<feature type="compositionally biased region" description="Basic residues" evidence="1">
    <location>
        <begin position="20"/>
        <end position="31"/>
    </location>
</feature>
<dbReference type="AlphaFoldDB" id="A0A0L0FR09"/>
<dbReference type="Proteomes" id="UP000054560">
    <property type="component" value="Unassembled WGS sequence"/>
</dbReference>
<organism evidence="2 3">
    <name type="scientific">Sphaeroforma arctica JP610</name>
    <dbReference type="NCBI Taxonomy" id="667725"/>
    <lineage>
        <taxon>Eukaryota</taxon>
        <taxon>Ichthyosporea</taxon>
        <taxon>Ichthyophonida</taxon>
        <taxon>Sphaeroforma</taxon>
    </lineage>
</organism>
<accession>A0A0L0FR09</accession>
<evidence type="ECO:0000313" key="2">
    <source>
        <dbReference type="EMBL" id="KNC78981.1"/>
    </source>
</evidence>
<dbReference type="RefSeq" id="XP_014152883.1">
    <property type="nucleotide sequence ID" value="XM_014297408.1"/>
</dbReference>
<protein>
    <submittedName>
        <fullName evidence="2">Uncharacterized protein</fullName>
    </submittedName>
</protein>
<feature type="compositionally biased region" description="Polar residues" evidence="1">
    <location>
        <begin position="33"/>
        <end position="46"/>
    </location>
</feature>
<proteinExistence type="predicted"/>
<keyword evidence="3" id="KW-1185">Reference proteome</keyword>
<dbReference type="GeneID" id="25909115"/>
<gene>
    <name evidence="2" type="ORF">SARC_08611</name>
</gene>